<reference evidence="1 2" key="1">
    <citation type="submission" date="2014-11" db="EMBL/GenBank/DDBJ databases">
        <authorList>
            <person name="Zhu J."/>
            <person name="Qi W."/>
            <person name="Song R."/>
        </authorList>
    </citation>
    <scope>NUCLEOTIDE SEQUENCE [LARGE SCALE GENOMIC DNA]</scope>
</reference>
<sequence length="436" mass="47008">MSLTSITSLTGGDELSCLGRGRHWRLPSLERVQTDGTVWPKVLGELVCTSRSLKELHVECDTDVMADSLRFIPVAAAGQPGPLAQLEDIGTLRMLSGSAEDLTRLQAVLVDRGCRSIKKLSVKVQFHLIDSRIFETLLAIETFTRAVCVRPDIPVGIKAGIDSFDLGLLGDVPTLPAPSFFVQKQIQQLAAASQVAYFTIRPRHLTAPLHAPSTAASVLAQCLTFPNAKGVTVTAPHDLEPAADAELDPVVLESMPHNAFPAASRLRSHSSKGCAISRRLLAKMPVVKSIDLWGTCPTHADAVGVVQAVGGERDLDYFDAGRVTGVGEGGLSWGDIADQLPTIKRLVIAVKVPQDLGDGDGGAAGEFSIACIKSLLKIRGLKRLQFALWPAGEHSFKRLVEERTHGDTIEGLDGRFDVEWGRGEQWDRLTLKPLDT</sequence>
<dbReference type="InParanoid" id="A0A0G4H4N4"/>
<dbReference type="Proteomes" id="UP000041254">
    <property type="component" value="Unassembled WGS sequence"/>
</dbReference>
<organism evidence="1 2">
    <name type="scientific">Vitrella brassicaformis (strain CCMP3155)</name>
    <dbReference type="NCBI Taxonomy" id="1169540"/>
    <lineage>
        <taxon>Eukaryota</taxon>
        <taxon>Sar</taxon>
        <taxon>Alveolata</taxon>
        <taxon>Colpodellida</taxon>
        <taxon>Vitrellaceae</taxon>
        <taxon>Vitrella</taxon>
    </lineage>
</organism>
<dbReference type="AlphaFoldDB" id="A0A0G4H4N4"/>
<protein>
    <submittedName>
        <fullName evidence="1">Uncharacterized protein</fullName>
    </submittedName>
</protein>
<keyword evidence="2" id="KW-1185">Reference proteome</keyword>
<proteinExistence type="predicted"/>
<evidence type="ECO:0000313" key="2">
    <source>
        <dbReference type="Proteomes" id="UP000041254"/>
    </source>
</evidence>
<evidence type="ECO:0000313" key="1">
    <source>
        <dbReference type="EMBL" id="CEM38506.1"/>
    </source>
</evidence>
<dbReference type="EMBL" id="CDMY01000989">
    <property type="protein sequence ID" value="CEM38506.1"/>
    <property type="molecule type" value="Genomic_DNA"/>
</dbReference>
<dbReference type="PhylomeDB" id="A0A0G4H4N4"/>
<accession>A0A0G4H4N4</accession>
<name>A0A0G4H4N4_VITBC</name>
<gene>
    <name evidence="1" type="ORF">Vbra_10525</name>
</gene>
<dbReference type="VEuPathDB" id="CryptoDB:Vbra_10525"/>